<dbReference type="PROSITE" id="PS51078">
    <property type="entry name" value="ICLR_ED"/>
    <property type="match status" value="1"/>
</dbReference>
<dbReference type="SUPFAM" id="SSF55781">
    <property type="entry name" value="GAF domain-like"/>
    <property type="match status" value="1"/>
</dbReference>
<dbReference type="PANTHER" id="PTHR30136">
    <property type="entry name" value="HELIX-TURN-HELIX TRANSCRIPTIONAL REGULATOR, ICLR FAMILY"/>
    <property type="match status" value="1"/>
</dbReference>
<evidence type="ECO:0000259" key="5">
    <source>
        <dbReference type="PROSITE" id="PS51078"/>
    </source>
</evidence>
<dbReference type="GO" id="GO:0003677">
    <property type="term" value="F:DNA binding"/>
    <property type="evidence" value="ECO:0007669"/>
    <property type="project" value="UniProtKB-KW"/>
</dbReference>
<dbReference type="InterPro" id="IPR014757">
    <property type="entry name" value="Tscrpt_reg_IclR_C"/>
</dbReference>
<dbReference type="EMBL" id="VFPT01000001">
    <property type="protein sequence ID" value="TQM92739.1"/>
    <property type="molecule type" value="Genomic_DNA"/>
</dbReference>
<reference evidence="6 7" key="1">
    <citation type="submission" date="2019-06" db="EMBL/GenBank/DDBJ databases">
        <title>Genomic Encyclopedia of Archaeal and Bacterial Type Strains, Phase II (KMG-II): from individual species to whole genera.</title>
        <authorList>
            <person name="Goeker M."/>
        </authorList>
    </citation>
    <scope>NUCLEOTIDE SEQUENCE [LARGE SCALE GENOMIC DNA]</scope>
    <source>
        <strain evidence="6 7">DSM 18423</strain>
    </source>
</reference>
<dbReference type="PANTHER" id="PTHR30136:SF24">
    <property type="entry name" value="HTH-TYPE TRANSCRIPTIONAL REPRESSOR ALLR"/>
    <property type="match status" value="1"/>
</dbReference>
<dbReference type="Pfam" id="PF09339">
    <property type="entry name" value="HTH_IclR"/>
    <property type="match status" value="1"/>
</dbReference>
<evidence type="ECO:0000313" key="6">
    <source>
        <dbReference type="EMBL" id="TQM92739.1"/>
    </source>
</evidence>
<evidence type="ECO:0000256" key="2">
    <source>
        <dbReference type="ARBA" id="ARBA00023125"/>
    </source>
</evidence>
<feature type="domain" description="HTH iclR-type" evidence="4">
    <location>
        <begin position="7"/>
        <end position="69"/>
    </location>
</feature>
<dbReference type="InterPro" id="IPR036388">
    <property type="entry name" value="WH-like_DNA-bd_sf"/>
</dbReference>
<dbReference type="GO" id="GO:0045892">
    <property type="term" value="P:negative regulation of DNA-templated transcription"/>
    <property type="evidence" value="ECO:0007669"/>
    <property type="project" value="TreeGrafter"/>
</dbReference>
<dbReference type="SUPFAM" id="SSF46785">
    <property type="entry name" value="Winged helix' DNA-binding domain"/>
    <property type="match status" value="1"/>
</dbReference>
<feature type="domain" description="IclR-ED" evidence="5">
    <location>
        <begin position="70"/>
        <end position="253"/>
    </location>
</feature>
<dbReference type="Proteomes" id="UP000320582">
    <property type="component" value="Unassembled WGS sequence"/>
</dbReference>
<name>A0A543KCC6_9RHOB</name>
<dbReference type="AlphaFoldDB" id="A0A543KCC6"/>
<organism evidence="6 7">
    <name type="scientific">Roseinatronobacter monicus</name>
    <dbReference type="NCBI Taxonomy" id="393481"/>
    <lineage>
        <taxon>Bacteria</taxon>
        <taxon>Pseudomonadati</taxon>
        <taxon>Pseudomonadota</taxon>
        <taxon>Alphaproteobacteria</taxon>
        <taxon>Rhodobacterales</taxon>
        <taxon>Paracoccaceae</taxon>
        <taxon>Roseinatronobacter</taxon>
    </lineage>
</organism>
<dbReference type="InterPro" id="IPR050707">
    <property type="entry name" value="HTH_MetabolicPath_Reg"/>
</dbReference>
<dbReference type="GO" id="GO:0003700">
    <property type="term" value="F:DNA-binding transcription factor activity"/>
    <property type="evidence" value="ECO:0007669"/>
    <property type="project" value="TreeGrafter"/>
</dbReference>
<evidence type="ECO:0000256" key="3">
    <source>
        <dbReference type="ARBA" id="ARBA00023163"/>
    </source>
</evidence>
<dbReference type="Gene3D" id="3.30.450.40">
    <property type="match status" value="1"/>
</dbReference>
<evidence type="ECO:0000256" key="1">
    <source>
        <dbReference type="ARBA" id="ARBA00023015"/>
    </source>
</evidence>
<dbReference type="InterPro" id="IPR036390">
    <property type="entry name" value="WH_DNA-bd_sf"/>
</dbReference>
<evidence type="ECO:0000313" key="7">
    <source>
        <dbReference type="Proteomes" id="UP000320582"/>
    </source>
</evidence>
<keyword evidence="1" id="KW-0805">Transcription regulation</keyword>
<dbReference type="InterPro" id="IPR005471">
    <property type="entry name" value="Tscrpt_reg_IclR_N"/>
</dbReference>
<dbReference type="SMART" id="SM00346">
    <property type="entry name" value="HTH_ICLR"/>
    <property type="match status" value="1"/>
</dbReference>
<dbReference type="OrthoDB" id="6057486at2"/>
<protein>
    <submittedName>
        <fullName evidence="6">IclR family transcriptional regulator</fullName>
    </submittedName>
</protein>
<dbReference type="Gene3D" id="1.10.10.10">
    <property type="entry name" value="Winged helix-like DNA-binding domain superfamily/Winged helix DNA-binding domain"/>
    <property type="match status" value="1"/>
</dbReference>
<proteinExistence type="predicted"/>
<dbReference type="PROSITE" id="PS51077">
    <property type="entry name" value="HTH_ICLR"/>
    <property type="match status" value="1"/>
</dbReference>
<keyword evidence="7" id="KW-1185">Reference proteome</keyword>
<dbReference type="InterPro" id="IPR029016">
    <property type="entry name" value="GAF-like_dom_sf"/>
</dbReference>
<gene>
    <name evidence="6" type="ORF">BD293_1357</name>
</gene>
<evidence type="ECO:0000259" key="4">
    <source>
        <dbReference type="PROSITE" id="PS51077"/>
    </source>
</evidence>
<keyword evidence="2" id="KW-0238">DNA-binding</keyword>
<dbReference type="RefSeq" id="WP_142080397.1">
    <property type="nucleotide sequence ID" value="NZ_VFPT01000001.1"/>
</dbReference>
<comment type="caution">
    <text evidence="6">The sequence shown here is derived from an EMBL/GenBank/DDBJ whole genome shotgun (WGS) entry which is preliminary data.</text>
</comment>
<sequence length="268" mass="28964">MAAGSSDGTVAKALEALDLVAAFGRPVRFSDLLEHSPYPKATLYRLLQTLVSQGMLAYEADRGCYTMGIRLVRLAHVAWAQSSLAPIARPHLDRLSSEVGETVHLAQLDHAQVLYVDKRNAREPVHMYSQAGKVGPAYCTGVGKVMLAYLPDAQLPALLAQQSWHRFTDNTLTTPDALQAELATIRARGFAFDAEEHEPGIICVALPILSSRGGVLGALSVTSTTSRTSLDALEGLVPVISDIARTIAQEAETWRFPEEGAHPIRKKA</sequence>
<dbReference type="Pfam" id="PF01614">
    <property type="entry name" value="IclR_C"/>
    <property type="match status" value="1"/>
</dbReference>
<accession>A0A543KCC6</accession>
<keyword evidence="3" id="KW-0804">Transcription</keyword>